<keyword evidence="3" id="KW-0804">Transcription</keyword>
<dbReference type="GO" id="GO:0003700">
    <property type="term" value="F:DNA-binding transcription factor activity"/>
    <property type="evidence" value="ECO:0007669"/>
    <property type="project" value="InterPro"/>
</dbReference>
<dbReference type="InterPro" id="IPR036388">
    <property type="entry name" value="WH-like_DNA-bd_sf"/>
</dbReference>
<dbReference type="PANTHER" id="PTHR43537:SF54">
    <property type="entry name" value="TRANSCRIPTIONAL REGULATOR, GNTR FAMILY"/>
    <property type="match status" value="1"/>
</dbReference>
<organism evidence="5 6">
    <name type="scientific">Paenibacillus nasutitermitis</name>
    <dbReference type="NCBI Taxonomy" id="1652958"/>
    <lineage>
        <taxon>Bacteria</taxon>
        <taxon>Bacillati</taxon>
        <taxon>Bacillota</taxon>
        <taxon>Bacilli</taxon>
        <taxon>Bacillales</taxon>
        <taxon>Paenibacillaceae</taxon>
        <taxon>Paenibacillus</taxon>
    </lineage>
</organism>
<evidence type="ECO:0000259" key="4">
    <source>
        <dbReference type="PROSITE" id="PS50949"/>
    </source>
</evidence>
<keyword evidence="2" id="KW-0238">DNA-binding</keyword>
<dbReference type="InterPro" id="IPR000524">
    <property type="entry name" value="Tscrpt_reg_HTH_GntR"/>
</dbReference>
<dbReference type="EMBL" id="BMHP01000001">
    <property type="protein sequence ID" value="GGD56383.1"/>
    <property type="molecule type" value="Genomic_DNA"/>
</dbReference>
<evidence type="ECO:0000256" key="1">
    <source>
        <dbReference type="ARBA" id="ARBA00023015"/>
    </source>
</evidence>
<dbReference type="Pfam" id="PF07729">
    <property type="entry name" value="FCD"/>
    <property type="match status" value="1"/>
</dbReference>
<dbReference type="CDD" id="cd07377">
    <property type="entry name" value="WHTH_GntR"/>
    <property type="match status" value="1"/>
</dbReference>
<dbReference type="SMART" id="SM00895">
    <property type="entry name" value="FCD"/>
    <property type="match status" value="1"/>
</dbReference>
<dbReference type="AlphaFoldDB" id="A0A916YQH2"/>
<dbReference type="PRINTS" id="PR00035">
    <property type="entry name" value="HTHGNTR"/>
</dbReference>
<keyword evidence="1" id="KW-0805">Transcription regulation</keyword>
<dbReference type="Proteomes" id="UP000612456">
    <property type="component" value="Unassembled WGS sequence"/>
</dbReference>
<dbReference type="PANTHER" id="PTHR43537">
    <property type="entry name" value="TRANSCRIPTIONAL REGULATOR, GNTR FAMILY"/>
    <property type="match status" value="1"/>
</dbReference>
<dbReference type="Pfam" id="PF00392">
    <property type="entry name" value="GntR"/>
    <property type="match status" value="1"/>
</dbReference>
<keyword evidence="6" id="KW-1185">Reference proteome</keyword>
<evidence type="ECO:0000313" key="5">
    <source>
        <dbReference type="EMBL" id="GGD56383.1"/>
    </source>
</evidence>
<evidence type="ECO:0000256" key="3">
    <source>
        <dbReference type="ARBA" id="ARBA00023163"/>
    </source>
</evidence>
<gene>
    <name evidence="5" type="ORF">GCM10010911_12640</name>
</gene>
<proteinExistence type="predicted"/>
<evidence type="ECO:0000313" key="6">
    <source>
        <dbReference type="Proteomes" id="UP000612456"/>
    </source>
</evidence>
<dbReference type="Gene3D" id="1.20.120.530">
    <property type="entry name" value="GntR ligand-binding domain-like"/>
    <property type="match status" value="1"/>
</dbReference>
<dbReference type="InterPro" id="IPR036390">
    <property type="entry name" value="WH_DNA-bd_sf"/>
</dbReference>
<dbReference type="RefSeq" id="WP_188990152.1">
    <property type="nucleotide sequence ID" value="NZ_BMHP01000001.1"/>
</dbReference>
<dbReference type="SUPFAM" id="SSF48008">
    <property type="entry name" value="GntR ligand-binding domain-like"/>
    <property type="match status" value="1"/>
</dbReference>
<reference evidence="5" key="2">
    <citation type="submission" date="2020-09" db="EMBL/GenBank/DDBJ databases">
        <authorList>
            <person name="Sun Q."/>
            <person name="Zhou Y."/>
        </authorList>
    </citation>
    <scope>NUCLEOTIDE SEQUENCE</scope>
    <source>
        <strain evidence="5">CGMCC 1.15178</strain>
    </source>
</reference>
<dbReference type="InterPro" id="IPR011711">
    <property type="entry name" value="GntR_C"/>
</dbReference>
<name>A0A916YQH2_9BACL</name>
<dbReference type="GO" id="GO:0003677">
    <property type="term" value="F:DNA binding"/>
    <property type="evidence" value="ECO:0007669"/>
    <property type="project" value="UniProtKB-KW"/>
</dbReference>
<dbReference type="SUPFAM" id="SSF46785">
    <property type="entry name" value="Winged helix' DNA-binding domain"/>
    <property type="match status" value="1"/>
</dbReference>
<dbReference type="Gene3D" id="1.10.10.10">
    <property type="entry name" value="Winged helix-like DNA-binding domain superfamily/Winged helix DNA-binding domain"/>
    <property type="match status" value="1"/>
</dbReference>
<comment type="caution">
    <text evidence="5">The sequence shown here is derived from an EMBL/GenBank/DDBJ whole genome shotgun (WGS) entry which is preliminary data.</text>
</comment>
<dbReference type="SMART" id="SM00345">
    <property type="entry name" value="HTH_GNTR"/>
    <property type="match status" value="1"/>
</dbReference>
<feature type="domain" description="HTH gntR-type" evidence="4">
    <location>
        <begin position="10"/>
        <end position="78"/>
    </location>
</feature>
<protein>
    <submittedName>
        <fullName evidence="5">GntR family transcriptional regulator</fullName>
    </submittedName>
</protein>
<dbReference type="PROSITE" id="PS50949">
    <property type="entry name" value="HTH_GNTR"/>
    <property type="match status" value="1"/>
</dbReference>
<accession>A0A916YQH2</accession>
<evidence type="ECO:0000256" key="2">
    <source>
        <dbReference type="ARBA" id="ARBA00023125"/>
    </source>
</evidence>
<reference evidence="5" key="1">
    <citation type="journal article" date="2014" name="Int. J. Syst. Evol. Microbiol.">
        <title>Complete genome sequence of Corynebacterium casei LMG S-19264T (=DSM 44701T), isolated from a smear-ripened cheese.</title>
        <authorList>
            <consortium name="US DOE Joint Genome Institute (JGI-PGF)"/>
            <person name="Walter F."/>
            <person name="Albersmeier A."/>
            <person name="Kalinowski J."/>
            <person name="Ruckert C."/>
        </authorList>
    </citation>
    <scope>NUCLEOTIDE SEQUENCE</scope>
    <source>
        <strain evidence="5">CGMCC 1.15178</strain>
    </source>
</reference>
<sequence>MERILEDEYRMLSRLACDKIRGYVSDNRLKAGDRLPTERALAEQLEVSRPVIREALGTLEALGLIVKRQGKGIFLKEPNFTVLFHEMMGVWQQDEKNAGQVLQFRVLLEQAAVTPIIEHADDADYERLHALIDESEREGLSHSDFIKLDYRFHSELLGLTRNVLFIQLTDVVNKYFHWAETSNRTDRSIDGIQRTVRQHREIVRSLQAKDKEGAERLLKAHLAGEG</sequence>
<dbReference type="InterPro" id="IPR008920">
    <property type="entry name" value="TF_FadR/GntR_C"/>
</dbReference>